<sequence>MSYVLRKSTYCVRGFGDHLESRPVKFKEELGEYQVCGWCGTASAASKILSCLHLVCEECHTAAFKSADPVCLIDQKKLENSSVFTHSIRDLLLKKKVFCVYADKGCDFDGILADLNKHMTSDCEFHFTECSKCEVNMAHKDLMAHIPICNGPAGLLVSTAEVRSFVEDLGNAHNELKQASEEAIAGDRRKLEAAINALREQFGRLNSRLTKDE</sequence>
<accession>A0A023G6F7</accession>
<reference evidence="2" key="1">
    <citation type="submission" date="2014-03" db="EMBL/GenBank/DDBJ databases">
        <title>The sialotranscriptome of Amblyomma triste, Amblyomma parvum and Amblyomma cajennense ticks, uncovered by 454-based RNA-seq.</title>
        <authorList>
            <person name="Garcia G.R."/>
            <person name="Gardinassi L.G."/>
            <person name="Ribeiro J.M."/>
            <person name="Anatriello E."/>
            <person name="Ferreira B.R."/>
            <person name="Moreira H.N."/>
            <person name="Mafra C."/>
            <person name="Olegario M.M."/>
            <person name="Szabo P.J."/>
            <person name="Miranda-Santos I.K."/>
            <person name="Maruyama S.R."/>
        </authorList>
    </citation>
    <scope>NUCLEOTIDE SEQUENCE</scope>
    <source>
        <strain evidence="2">Mato Grasso do Sul</strain>
        <tissue evidence="2">Salivary glands</tissue>
    </source>
</reference>
<dbReference type="Gene3D" id="3.30.40.10">
    <property type="entry name" value="Zinc/RING finger domain, C3HC4 (zinc finger)"/>
    <property type="match status" value="2"/>
</dbReference>
<dbReference type="AlphaFoldDB" id="A0A023G6F7"/>
<protein>
    <submittedName>
        <fullName evidence="2">Uncharacterized protein</fullName>
    </submittedName>
</protein>
<dbReference type="GO" id="GO:0009898">
    <property type="term" value="C:cytoplasmic side of plasma membrane"/>
    <property type="evidence" value="ECO:0007669"/>
    <property type="project" value="TreeGrafter"/>
</dbReference>
<dbReference type="SUPFAM" id="SSF57850">
    <property type="entry name" value="RING/U-box"/>
    <property type="match status" value="1"/>
</dbReference>
<proteinExistence type="evidence at transcript level"/>
<dbReference type="SUPFAM" id="SSF49599">
    <property type="entry name" value="TRAF domain-like"/>
    <property type="match status" value="1"/>
</dbReference>
<dbReference type="GO" id="GO:0005164">
    <property type="term" value="F:tumor necrosis factor receptor binding"/>
    <property type="evidence" value="ECO:0007669"/>
    <property type="project" value="TreeGrafter"/>
</dbReference>
<dbReference type="GO" id="GO:0043122">
    <property type="term" value="P:regulation of canonical NF-kappaB signal transduction"/>
    <property type="evidence" value="ECO:0007669"/>
    <property type="project" value="TreeGrafter"/>
</dbReference>
<organism evidence="2">
    <name type="scientific">Amblyomma triste</name>
    <name type="common">Neotropical tick</name>
    <dbReference type="NCBI Taxonomy" id="251400"/>
    <lineage>
        <taxon>Eukaryota</taxon>
        <taxon>Metazoa</taxon>
        <taxon>Ecdysozoa</taxon>
        <taxon>Arthropoda</taxon>
        <taxon>Chelicerata</taxon>
        <taxon>Arachnida</taxon>
        <taxon>Acari</taxon>
        <taxon>Parasitiformes</taxon>
        <taxon>Ixodida</taxon>
        <taxon>Ixodoidea</taxon>
        <taxon>Ixodidae</taxon>
        <taxon>Amblyomminae</taxon>
        <taxon>Amblyomma</taxon>
    </lineage>
</organism>
<name>A0A023G6F7_AMBTT</name>
<keyword evidence="1" id="KW-0175">Coiled coil</keyword>
<evidence type="ECO:0000256" key="1">
    <source>
        <dbReference type="SAM" id="Coils"/>
    </source>
</evidence>
<dbReference type="PANTHER" id="PTHR10131:SF138">
    <property type="entry name" value="RE66324P"/>
    <property type="match status" value="1"/>
</dbReference>
<feature type="coiled-coil region" evidence="1">
    <location>
        <begin position="162"/>
        <end position="208"/>
    </location>
</feature>
<dbReference type="EMBL" id="GBBM01005592">
    <property type="protein sequence ID" value="JAC29826.1"/>
    <property type="molecule type" value="mRNA"/>
</dbReference>
<dbReference type="PANTHER" id="PTHR10131">
    <property type="entry name" value="TNF RECEPTOR ASSOCIATED FACTOR"/>
    <property type="match status" value="1"/>
</dbReference>
<evidence type="ECO:0000313" key="2">
    <source>
        <dbReference type="EMBL" id="JAC29826.1"/>
    </source>
</evidence>
<dbReference type="InterPro" id="IPR013083">
    <property type="entry name" value="Znf_RING/FYVE/PHD"/>
</dbReference>